<evidence type="ECO:0000256" key="2">
    <source>
        <dbReference type="SAM" id="MobiDB-lite"/>
    </source>
</evidence>
<protein>
    <recommendedName>
        <fullName evidence="3">Aminoglycoside phosphotransferase domain-containing protein</fullName>
    </recommendedName>
</protein>
<gene>
    <name evidence="4" type="ORF">ASPCAL05152</name>
</gene>
<feature type="region of interest" description="Disordered" evidence="2">
    <location>
        <begin position="1"/>
        <end position="37"/>
    </location>
</feature>
<organism evidence="4 5">
    <name type="scientific">Aspergillus calidoustus</name>
    <dbReference type="NCBI Taxonomy" id="454130"/>
    <lineage>
        <taxon>Eukaryota</taxon>
        <taxon>Fungi</taxon>
        <taxon>Dikarya</taxon>
        <taxon>Ascomycota</taxon>
        <taxon>Pezizomycotina</taxon>
        <taxon>Eurotiomycetes</taxon>
        <taxon>Eurotiomycetidae</taxon>
        <taxon>Eurotiales</taxon>
        <taxon>Aspergillaceae</taxon>
        <taxon>Aspergillus</taxon>
        <taxon>Aspergillus subgen. Nidulantes</taxon>
    </lineage>
</organism>
<proteinExistence type="predicted"/>
<reference evidence="5" key="1">
    <citation type="journal article" date="2016" name="Genome Announc.">
        <title>Draft genome sequences of fungus Aspergillus calidoustus.</title>
        <authorList>
            <person name="Horn F."/>
            <person name="Linde J."/>
            <person name="Mattern D.J."/>
            <person name="Walther G."/>
            <person name="Guthke R."/>
            <person name="Scherlach K."/>
            <person name="Martin K."/>
            <person name="Brakhage A.A."/>
            <person name="Petzke L."/>
            <person name="Valiante V."/>
        </authorList>
    </citation>
    <scope>NUCLEOTIDE SEQUENCE [LARGE SCALE GENOMIC DNA]</scope>
    <source>
        <strain evidence="5">SF006504</strain>
    </source>
</reference>
<dbReference type="STRING" id="454130.A0A0U5FWK9"/>
<feature type="compositionally biased region" description="Polar residues" evidence="2">
    <location>
        <begin position="8"/>
        <end position="21"/>
    </location>
</feature>
<evidence type="ECO:0000259" key="3">
    <source>
        <dbReference type="Pfam" id="PF01636"/>
    </source>
</evidence>
<dbReference type="SUPFAM" id="SSF56112">
    <property type="entry name" value="Protein kinase-like (PK-like)"/>
    <property type="match status" value="1"/>
</dbReference>
<dbReference type="OrthoDB" id="10003767at2759"/>
<feature type="domain" description="Aminoglycoside phosphotransferase" evidence="3">
    <location>
        <begin position="91"/>
        <end position="367"/>
    </location>
</feature>
<keyword evidence="5" id="KW-1185">Reference proteome</keyword>
<evidence type="ECO:0000256" key="1">
    <source>
        <dbReference type="SAM" id="Coils"/>
    </source>
</evidence>
<name>A0A0U5FWK9_ASPCI</name>
<dbReference type="InterPro" id="IPR002575">
    <property type="entry name" value="Aminoglycoside_PTrfase"/>
</dbReference>
<dbReference type="InterPro" id="IPR051035">
    <property type="entry name" value="Mito_inheritance_9"/>
</dbReference>
<dbReference type="AlphaFoldDB" id="A0A0U5FWK9"/>
<accession>A0A0U5FWK9</accession>
<dbReference type="Pfam" id="PF01636">
    <property type="entry name" value="APH"/>
    <property type="match status" value="1"/>
</dbReference>
<dbReference type="GO" id="GO:0005739">
    <property type="term" value="C:mitochondrion"/>
    <property type="evidence" value="ECO:0007669"/>
    <property type="project" value="TreeGrafter"/>
</dbReference>
<sequence>MAKRFPWRSQSGPARSRSNLSPKHGREQRRFSSSNKRHQVSDLFQYTSGRWMYNDALRHAERRRTFNVPELKRLAAQSVQHREEDVVDLVKLAEGGFNRSFLITLQNGRQLVARIPYPVTEPKALVIASEVATMDFVRSHGIPVPKIFDYAIREDNAAGTEYIFMEYVQGINLGDIWFTLTRKQREKIVTSLVELESRLFALQFPASGSLFYSRDLADNIPRVPPRVPPRREDTDTWKDFCIGPDMSLGMWYGRRLGLLVDRGPYNDSLSALTAGAKKEIAYLTKYGRPIQPLQRLRRELYDYKEQSHLEHLATLNTFLQAAPHLIPNENPTLQRPVIRHPDLQPNNVFVTPDLEISSVIDWQHASILPLFLQCGVPNSLQNYGDPVSETLQVPAVPNFDDLGEEDQYHVVEIFRKRHLHYLYFAKTAALNRTHHEALSYPLSILRRRLFRHASELWEGDNITLKADLVRMSREWTKLDIYETVPYPKTYSEEESAEYLRLDHAQVEADEQLQTCQDIVGVGSEGWVPLENYNEAKQRERKLKADALEAVESEEERMRLEQNWIFDDFPEDEYL</sequence>
<dbReference type="EMBL" id="CDMC01000004">
    <property type="protein sequence ID" value="CEL04018.1"/>
    <property type="molecule type" value="Genomic_DNA"/>
</dbReference>
<dbReference type="Gene3D" id="3.30.200.20">
    <property type="entry name" value="Phosphorylase Kinase, domain 1"/>
    <property type="match status" value="1"/>
</dbReference>
<keyword evidence="1" id="KW-0175">Coiled coil</keyword>
<dbReference type="PANTHER" id="PTHR36091:SF2">
    <property type="entry name" value="AMINOGLYCOSIDE PHOSPHOTRANSFERASE DOMAIN-CONTAINING PROTEIN"/>
    <property type="match status" value="1"/>
</dbReference>
<feature type="coiled-coil region" evidence="1">
    <location>
        <begin position="529"/>
        <end position="562"/>
    </location>
</feature>
<dbReference type="Proteomes" id="UP000054771">
    <property type="component" value="Unassembled WGS sequence"/>
</dbReference>
<dbReference type="Gene3D" id="3.90.1200.10">
    <property type="match status" value="1"/>
</dbReference>
<dbReference type="InterPro" id="IPR011009">
    <property type="entry name" value="Kinase-like_dom_sf"/>
</dbReference>
<dbReference type="OMA" id="RKRQLHY"/>
<evidence type="ECO:0000313" key="4">
    <source>
        <dbReference type="EMBL" id="CEL04018.1"/>
    </source>
</evidence>
<dbReference type="PANTHER" id="PTHR36091">
    <property type="entry name" value="ALTERED INHERITANCE OF MITOCHONDRIA PROTEIN 9, MITOCHONDRIAL"/>
    <property type="match status" value="1"/>
</dbReference>
<evidence type="ECO:0000313" key="5">
    <source>
        <dbReference type="Proteomes" id="UP000054771"/>
    </source>
</evidence>